<dbReference type="InterPro" id="IPR035919">
    <property type="entry name" value="EAL_sf"/>
</dbReference>
<feature type="transmembrane region" description="Helical" evidence="1">
    <location>
        <begin position="16"/>
        <end position="39"/>
    </location>
</feature>
<comment type="caution">
    <text evidence="6">The sequence shown here is derived from an EMBL/GenBank/DDBJ whole genome shotgun (WGS) entry which is preliminary data.</text>
</comment>
<dbReference type="Proteomes" id="UP001528672">
    <property type="component" value="Unassembled WGS sequence"/>
</dbReference>
<dbReference type="InterPro" id="IPR001610">
    <property type="entry name" value="PAC"/>
</dbReference>
<dbReference type="NCBIfam" id="TIGR00229">
    <property type="entry name" value="sensory_box"/>
    <property type="match status" value="1"/>
</dbReference>
<dbReference type="Gene3D" id="3.30.450.20">
    <property type="entry name" value="PAS domain"/>
    <property type="match status" value="1"/>
</dbReference>
<dbReference type="CDD" id="cd00130">
    <property type="entry name" value="PAS"/>
    <property type="match status" value="1"/>
</dbReference>
<dbReference type="InterPro" id="IPR000014">
    <property type="entry name" value="PAS"/>
</dbReference>
<evidence type="ECO:0000313" key="7">
    <source>
        <dbReference type="Proteomes" id="UP001528672"/>
    </source>
</evidence>
<feature type="transmembrane region" description="Helical" evidence="1">
    <location>
        <begin position="46"/>
        <end position="67"/>
    </location>
</feature>
<dbReference type="CDD" id="cd01948">
    <property type="entry name" value="EAL"/>
    <property type="match status" value="1"/>
</dbReference>
<evidence type="ECO:0000259" key="4">
    <source>
        <dbReference type="PROSITE" id="PS50883"/>
    </source>
</evidence>
<feature type="domain" description="PAC" evidence="3">
    <location>
        <begin position="267"/>
        <end position="321"/>
    </location>
</feature>
<dbReference type="SMART" id="SM00267">
    <property type="entry name" value="GGDEF"/>
    <property type="match status" value="1"/>
</dbReference>
<feature type="transmembrane region" description="Helical" evidence="1">
    <location>
        <begin position="73"/>
        <end position="92"/>
    </location>
</feature>
<gene>
    <name evidence="6" type="ORF">PSQ39_09900</name>
</gene>
<dbReference type="NCBIfam" id="TIGR00254">
    <property type="entry name" value="GGDEF"/>
    <property type="match status" value="1"/>
</dbReference>
<dbReference type="SMART" id="SM00052">
    <property type="entry name" value="EAL"/>
    <property type="match status" value="1"/>
</dbReference>
<dbReference type="PROSITE" id="PS50112">
    <property type="entry name" value="PAS"/>
    <property type="match status" value="1"/>
</dbReference>
<keyword evidence="7" id="KW-1185">Reference proteome</keyword>
<keyword evidence="1" id="KW-1133">Transmembrane helix</keyword>
<dbReference type="Pfam" id="PF00563">
    <property type="entry name" value="EAL"/>
    <property type="match status" value="1"/>
</dbReference>
<dbReference type="InterPro" id="IPR052155">
    <property type="entry name" value="Biofilm_reg_signaling"/>
</dbReference>
<dbReference type="SMART" id="SM00086">
    <property type="entry name" value="PAC"/>
    <property type="match status" value="1"/>
</dbReference>
<feature type="domain" description="PAS" evidence="2">
    <location>
        <begin position="196"/>
        <end position="240"/>
    </location>
</feature>
<dbReference type="PANTHER" id="PTHR44757">
    <property type="entry name" value="DIGUANYLATE CYCLASE DGCP"/>
    <property type="match status" value="1"/>
</dbReference>
<dbReference type="PANTHER" id="PTHR44757:SF2">
    <property type="entry name" value="BIOFILM ARCHITECTURE MAINTENANCE PROTEIN MBAA"/>
    <property type="match status" value="1"/>
</dbReference>
<reference evidence="6 7" key="1">
    <citation type="submission" date="2023-02" db="EMBL/GenBank/DDBJ databases">
        <title>Bacterial whole genome sequence for Curvibacter sp. HBC28.</title>
        <authorList>
            <person name="Le V."/>
            <person name="Ko S.-R."/>
            <person name="Ahn C.-Y."/>
            <person name="Oh H.-M."/>
        </authorList>
    </citation>
    <scope>NUCLEOTIDE SEQUENCE [LARGE SCALE GENOMIC DNA]</scope>
    <source>
        <strain evidence="6 7">HBC28</strain>
    </source>
</reference>
<keyword evidence="1" id="KW-0812">Transmembrane</keyword>
<dbReference type="PROSITE" id="PS50887">
    <property type="entry name" value="GGDEF"/>
    <property type="match status" value="1"/>
</dbReference>
<feature type="domain" description="GGDEF" evidence="5">
    <location>
        <begin position="350"/>
        <end position="498"/>
    </location>
</feature>
<dbReference type="SUPFAM" id="SSF141868">
    <property type="entry name" value="EAL domain-like"/>
    <property type="match status" value="1"/>
</dbReference>
<dbReference type="SUPFAM" id="SSF55785">
    <property type="entry name" value="PYP-like sensor domain (PAS domain)"/>
    <property type="match status" value="1"/>
</dbReference>
<dbReference type="InterPro" id="IPR013656">
    <property type="entry name" value="PAS_4"/>
</dbReference>
<dbReference type="PROSITE" id="PS50113">
    <property type="entry name" value="PAC"/>
    <property type="match status" value="1"/>
</dbReference>
<dbReference type="InterPro" id="IPR000160">
    <property type="entry name" value="GGDEF_dom"/>
</dbReference>
<evidence type="ECO:0000259" key="5">
    <source>
        <dbReference type="PROSITE" id="PS50887"/>
    </source>
</evidence>
<dbReference type="Gene3D" id="3.30.70.270">
    <property type="match status" value="1"/>
</dbReference>
<name>A0ABT5MET3_9BURK</name>
<dbReference type="SUPFAM" id="SSF55073">
    <property type="entry name" value="Nucleotide cyclase"/>
    <property type="match status" value="1"/>
</dbReference>
<dbReference type="PROSITE" id="PS50883">
    <property type="entry name" value="EAL"/>
    <property type="match status" value="1"/>
</dbReference>
<feature type="transmembrane region" description="Helical" evidence="1">
    <location>
        <begin position="151"/>
        <end position="170"/>
    </location>
</feature>
<dbReference type="EMBL" id="JAQSIO010000003">
    <property type="protein sequence ID" value="MDD0814941.1"/>
    <property type="molecule type" value="Genomic_DNA"/>
</dbReference>
<evidence type="ECO:0000256" key="1">
    <source>
        <dbReference type="SAM" id="Phobius"/>
    </source>
</evidence>
<organism evidence="6 7">
    <name type="scientific">Curvibacter microcysteis</name>
    <dbReference type="NCBI Taxonomy" id="3026419"/>
    <lineage>
        <taxon>Bacteria</taxon>
        <taxon>Pseudomonadati</taxon>
        <taxon>Pseudomonadota</taxon>
        <taxon>Betaproteobacteria</taxon>
        <taxon>Burkholderiales</taxon>
        <taxon>Comamonadaceae</taxon>
        <taxon>Curvibacter</taxon>
    </lineage>
</organism>
<dbReference type="InterPro" id="IPR000700">
    <property type="entry name" value="PAS-assoc_C"/>
</dbReference>
<dbReference type="InterPro" id="IPR035965">
    <property type="entry name" value="PAS-like_dom_sf"/>
</dbReference>
<evidence type="ECO:0000259" key="3">
    <source>
        <dbReference type="PROSITE" id="PS50113"/>
    </source>
</evidence>
<dbReference type="InterPro" id="IPR029787">
    <property type="entry name" value="Nucleotide_cyclase"/>
</dbReference>
<dbReference type="InterPro" id="IPR001633">
    <property type="entry name" value="EAL_dom"/>
</dbReference>
<dbReference type="CDD" id="cd01949">
    <property type="entry name" value="GGDEF"/>
    <property type="match status" value="1"/>
</dbReference>
<feature type="transmembrane region" description="Helical" evidence="1">
    <location>
        <begin position="104"/>
        <end position="131"/>
    </location>
</feature>
<dbReference type="Gene3D" id="3.20.20.450">
    <property type="entry name" value="EAL domain"/>
    <property type="match status" value="1"/>
</dbReference>
<keyword evidence="1" id="KW-0472">Membrane</keyword>
<dbReference type="SMART" id="SM00091">
    <property type="entry name" value="PAS"/>
    <property type="match status" value="1"/>
</dbReference>
<accession>A0ABT5MET3</accession>
<dbReference type="Pfam" id="PF08448">
    <property type="entry name" value="PAS_4"/>
    <property type="match status" value="1"/>
</dbReference>
<evidence type="ECO:0000313" key="6">
    <source>
        <dbReference type="EMBL" id="MDD0814941.1"/>
    </source>
</evidence>
<proteinExistence type="predicted"/>
<feature type="domain" description="EAL" evidence="4">
    <location>
        <begin position="507"/>
        <end position="760"/>
    </location>
</feature>
<dbReference type="InterPro" id="IPR043128">
    <property type="entry name" value="Rev_trsase/Diguanyl_cyclase"/>
</dbReference>
<evidence type="ECO:0000259" key="2">
    <source>
        <dbReference type="PROSITE" id="PS50112"/>
    </source>
</evidence>
<protein>
    <submittedName>
        <fullName evidence="6">EAL domain-containing protein</fullName>
    </submittedName>
</protein>
<dbReference type="RefSeq" id="WP_273926606.1">
    <property type="nucleotide sequence ID" value="NZ_JAQSIO010000003.1"/>
</dbReference>
<sequence length="762" mass="82993">MPLALFSRPKEDDATLVALVKVAGWTVLLAAFGILLALLSQDEVPWLHVWLHLGAVLLGLVTVLGVARGRVVFAARCVVWGMWVLATLVTINNGGVRGPNLLNFLVMVVFAGWVLGIRATVALTLCTAGLFGALLWADTQALIPPADFDNHIAYGIYLTGILVLTAYMTLMSRHSYLGQLRQVQRTAADLAGRELELRKLQLAVEQSPECLVITNLDQRIEYANPAFEQSLGLGPGQALGGLSGEVSTRGLSPEQQADLQAARLQGQTWSGELVRRRRDGQPGVEWLVVAPVRQPDGAVTHWVEIKHDITERRRAEAEIHRLAYFDSLTGLPNRAALLERLQGLSARATVSRPLLQLNLARFRTFNEARGHAVGDQLLRAVALRLSEHLPEGAHAYRLGSDEFAILLPARPGQDDRVTAADALAFATQVHDLLQAPLDLPTAAGEGASHDSCRVACSLGITLFPQHKGDGPLEGLRRSGMALHDARSQGAGQSCLFSPGMAEVAERRFTLERELRHAVAADELVIHLQSQINTDGRLCGAEVLVRWLHPQRGLVPPGEFIPVAEESGLIVAVGDWVLSRACRWLAREAPSVPGFRLSVNLSPRQFARPGFVEHLQACLSESGADPGQLTLEVTEGVVIGDFEDAVDKMRQLAALGIEFSLDDFGTGYSSLAYLKRLPIHELKIDKTFVQCAQDSPDDASLVDSILLVAERLRLRVVAEGVETQAQADFMAQRLPGILFQGYWLGRPMPTEQWLDSVRDLAPG</sequence>
<dbReference type="Pfam" id="PF00990">
    <property type="entry name" value="GGDEF"/>
    <property type="match status" value="1"/>
</dbReference>